<dbReference type="CDD" id="cd14820">
    <property type="entry name" value="TRAX"/>
    <property type="match status" value="1"/>
</dbReference>
<feature type="region of interest" description="Disordered" evidence="6">
    <location>
        <begin position="162"/>
        <end position="198"/>
    </location>
</feature>
<comment type="subcellular location">
    <subcellularLocation>
        <location evidence="2">Cytoplasm</location>
    </subcellularLocation>
    <subcellularLocation>
        <location evidence="1">Nucleus</location>
    </subcellularLocation>
</comment>
<proteinExistence type="inferred from homology"/>
<accession>A0AA38RM03</accession>
<comment type="caution">
    <text evidence="7">The sequence shown here is derived from an EMBL/GenBank/DDBJ whole genome shotgun (WGS) entry which is preliminary data.</text>
</comment>
<sequence length="314" mass="35570">MSGQKRDYNGVERKPHEGGQKRGGGQQKTVLVVRNEYTPMFERFRNELDQHHERREKIVKASRDITALSKKIIFALQRVRKIQQDLPNDIKKTMDGFLDQIAQLLATVAQETQGINRYRYDHQLSCMEELVEALTFAHYLKTQTLVSYDQLSADIEELARRGAASKSEQETKAQADANNDETPVPEPDQPPKHKAADAPVVSVTEQDYIYGIFDLTGEMMRFATTSTALTRSLAAADGDETSARPRTILQDMQELRSFIEMLPQKKGKSWSNKLGVLRQSVRKVELIGYGMVVRGGERAEGWVPDAEVDVDEEE</sequence>
<dbReference type="GO" id="GO:0005737">
    <property type="term" value="C:cytoplasm"/>
    <property type="evidence" value="ECO:0007669"/>
    <property type="project" value="UniProtKB-SubCell"/>
</dbReference>
<gene>
    <name evidence="7" type="ORF">NKR19_g7285</name>
</gene>
<dbReference type="PANTHER" id="PTHR10741">
    <property type="entry name" value="TRANSLIN AND TRANSLIN ASSOCIATED PROTEIN X"/>
    <property type="match status" value="1"/>
</dbReference>
<evidence type="ECO:0000256" key="3">
    <source>
        <dbReference type="ARBA" id="ARBA00005902"/>
    </source>
</evidence>
<evidence type="ECO:0000313" key="8">
    <source>
        <dbReference type="Proteomes" id="UP001174691"/>
    </source>
</evidence>
<keyword evidence="4" id="KW-0963">Cytoplasm</keyword>
<dbReference type="Gene3D" id="1.20.58.190">
    <property type="entry name" value="Translin, domain 1"/>
    <property type="match status" value="1"/>
</dbReference>
<dbReference type="Proteomes" id="UP001174691">
    <property type="component" value="Unassembled WGS sequence"/>
</dbReference>
<keyword evidence="8" id="KW-1185">Reference proteome</keyword>
<name>A0AA38RM03_9PEZI</name>
<dbReference type="GO" id="GO:0043565">
    <property type="term" value="F:sequence-specific DNA binding"/>
    <property type="evidence" value="ECO:0007669"/>
    <property type="project" value="InterPro"/>
</dbReference>
<dbReference type="EMBL" id="JANBVN010000124">
    <property type="protein sequence ID" value="KAJ9142269.1"/>
    <property type="molecule type" value="Genomic_DNA"/>
</dbReference>
<dbReference type="AlphaFoldDB" id="A0AA38RM03"/>
<dbReference type="GO" id="GO:0005634">
    <property type="term" value="C:nucleus"/>
    <property type="evidence" value="ECO:0007669"/>
    <property type="project" value="UniProtKB-SubCell"/>
</dbReference>
<dbReference type="Gene3D" id="1.20.58.200">
    <property type="entry name" value="Translin, domain 2"/>
    <property type="match status" value="1"/>
</dbReference>
<dbReference type="InterPro" id="IPR036081">
    <property type="entry name" value="Translin_sf"/>
</dbReference>
<organism evidence="7 8">
    <name type="scientific">Coniochaeta hoffmannii</name>
    <dbReference type="NCBI Taxonomy" id="91930"/>
    <lineage>
        <taxon>Eukaryota</taxon>
        <taxon>Fungi</taxon>
        <taxon>Dikarya</taxon>
        <taxon>Ascomycota</taxon>
        <taxon>Pezizomycotina</taxon>
        <taxon>Sordariomycetes</taxon>
        <taxon>Sordariomycetidae</taxon>
        <taxon>Coniochaetales</taxon>
        <taxon>Coniochaetaceae</taxon>
        <taxon>Coniochaeta</taxon>
    </lineage>
</organism>
<dbReference type="InterPro" id="IPR016068">
    <property type="entry name" value="Translin_N"/>
</dbReference>
<comment type="similarity">
    <text evidence="3">Belongs to the translin family.</text>
</comment>
<feature type="region of interest" description="Disordered" evidence="6">
    <location>
        <begin position="1"/>
        <end position="27"/>
    </location>
</feature>
<keyword evidence="5" id="KW-0539">Nucleus</keyword>
<evidence type="ECO:0000256" key="4">
    <source>
        <dbReference type="ARBA" id="ARBA00022490"/>
    </source>
</evidence>
<dbReference type="InterPro" id="IPR002848">
    <property type="entry name" value="Translin_fam"/>
</dbReference>
<protein>
    <submittedName>
        <fullName evidence="7">Translin</fullName>
    </submittedName>
</protein>
<evidence type="ECO:0000256" key="6">
    <source>
        <dbReference type="SAM" id="MobiDB-lite"/>
    </source>
</evidence>
<dbReference type="SUPFAM" id="SSF74784">
    <property type="entry name" value="Translin"/>
    <property type="match status" value="1"/>
</dbReference>
<evidence type="ECO:0000256" key="5">
    <source>
        <dbReference type="ARBA" id="ARBA00023242"/>
    </source>
</evidence>
<evidence type="ECO:0000313" key="7">
    <source>
        <dbReference type="EMBL" id="KAJ9142269.1"/>
    </source>
</evidence>
<dbReference type="InterPro" id="IPR016069">
    <property type="entry name" value="Translin_C"/>
</dbReference>
<dbReference type="Pfam" id="PF01997">
    <property type="entry name" value="Translin"/>
    <property type="match status" value="1"/>
</dbReference>
<feature type="compositionally biased region" description="Basic and acidic residues" evidence="6">
    <location>
        <begin position="1"/>
        <end position="20"/>
    </location>
</feature>
<evidence type="ECO:0000256" key="1">
    <source>
        <dbReference type="ARBA" id="ARBA00004123"/>
    </source>
</evidence>
<reference evidence="7" key="1">
    <citation type="submission" date="2022-07" db="EMBL/GenBank/DDBJ databases">
        <title>Fungi with potential for degradation of polypropylene.</title>
        <authorList>
            <person name="Gostincar C."/>
        </authorList>
    </citation>
    <scope>NUCLEOTIDE SEQUENCE</scope>
    <source>
        <strain evidence="7">EXF-13287</strain>
    </source>
</reference>
<evidence type="ECO:0000256" key="2">
    <source>
        <dbReference type="ARBA" id="ARBA00004496"/>
    </source>
</evidence>